<dbReference type="Gene3D" id="3.30.110.10">
    <property type="entry name" value="Translation initiation factor 3 (IF-3), C-terminal domain"/>
    <property type="match status" value="1"/>
</dbReference>
<dbReference type="AlphaFoldDB" id="A0A3D4V8P2"/>
<dbReference type="InterPro" id="IPR036787">
    <property type="entry name" value="T_IF-3_N_sf"/>
</dbReference>
<evidence type="ECO:0000259" key="8">
    <source>
        <dbReference type="Pfam" id="PF00707"/>
    </source>
</evidence>
<dbReference type="FunFam" id="3.10.20.80:FF:000001">
    <property type="entry name" value="Translation initiation factor IF-3"/>
    <property type="match status" value="1"/>
</dbReference>
<organism evidence="10 11">
    <name type="scientific">Gemmatimonas aurantiaca</name>
    <dbReference type="NCBI Taxonomy" id="173480"/>
    <lineage>
        <taxon>Bacteria</taxon>
        <taxon>Pseudomonadati</taxon>
        <taxon>Gemmatimonadota</taxon>
        <taxon>Gemmatimonadia</taxon>
        <taxon>Gemmatimonadales</taxon>
        <taxon>Gemmatimonadaceae</taxon>
        <taxon>Gemmatimonas</taxon>
    </lineage>
</organism>
<feature type="domain" description="Translation initiation factor 3 N-terminal" evidence="9">
    <location>
        <begin position="25"/>
        <end position="92"/>
    </location>
</feature>
<dbReference type="GO" id="GO:0016020">
    <property type="term" value="C:membrane"/>
    <property type="evidence" value="ECO:0007669"/>
    <property type="project" value="TreeGrafter"/>
</dbReference>
<dbReference type="PANTHER" id="PTHR10938">
    <property type="entry name" value="TRANSLATION INITIATION FACTOR IF-3"/>
    <property type="match status" value="1"/>
</dbReference>
<gene>
    <name evidence="4" type="primary">infC</name>
    <name evidence="10" type="ORF">DGD08_08270</name>
</gene>
<dbReference type="PROSITE" id="PS00938">
    <property type="entry name" value="IF3"/>
    <property type="match status" value="1"/>
</dbReference>
<dbReference type="FunFam" id="3.30.110.10:FF:000001">
    <property type="entry name" value="Translation initiation factor IF-3"/>
    <property type="match status" value="1"/>
</dbReference>
<evidence type="ECO:0000256" key="2">
    <source>
        <dbReference type="ARBA" id="ARBA00022540"/>
    </source>
</evidence>
<sequence length="186" mass="20680">MGSAFSVSSTGVRTIQDSTKRPPRVNRQIRISPVRVIGADGSQLGILEVDAALSMAVELGLDLVEVAAAARPPVVRIMDYGKFKFEQAKQARLAKKKQHVIHLKEVKYRPGIDDHDFETKTRHARRFLEEGNKVKVTLMFRGRQIAHPELGKIVVERVSQELADLAKIESAPTMEGKSMTMILAPK</sequence>
<name>A0A3D4V8P2_9BACT</name>
<dbReference type="Gene3D" id="3.10.20.80">
    <property type="entry name" value="Translation initiation factor 3 (IF-3), N-terminal domain"/>
    <property type="match status" value="1"/>
</dbReference>
<protein>
    <recommendedName>
        <fullName evidence="4 5">Translation initiation factor IF-3</fullName>
    </recommendedName>
</protein>
<evidence type="ECO:0000256" key="3">
    <source>
        <dbReference type="ARBA" id="ARBA00022917"/>
    </source>
</evidence>
<reference evidence="10 11" key="1">
    <citation type="journal article" date="2018" name="Nat. Biotechnol.">
        <title>A standardized bacterial taxonomy based on genome phylogeny substantially revises the tree of life.</title>
        <authorList>
            <person name="Parks D.H."/>
            <person name="Chuvochina M."/>
            <person name="Waite D.W."/>
            <person name="Rinke C."/>
            <person name="Skarshewski A."/>
            <person name="Chaumeil P.A."/>
            <person name="Hugenholtz P."/>
        </authorList>
    </citation>
    <scope>NUCLEOTIDE SEQUENCE [LARGE SCALE GENOMIC DNA]</scope>
    <source>
        <strain evidence="10">UBA8844</strain>
    </source>
</reference>
<evidence type="ECO:0000259" key="9">
    <source>
        <dbReference type="Pfam" id="PF05198"/>
    </source>
</evidence>
<keyword evidence="2 4" id="KW-0396">Initiation factor</keyword>
<dbReference type="NCBIfam" id="TIGR00168">
    <property type="entry name" value="infC"/>
    <property type="match status" value="1"/>
</dbReference>
<evidence type="ECO:0000313" key="11">
    <source>
        <dbReference type="Proteomes" id="UP000264071"/>
    </source>
</evidence>
<dbReference type="GO" id="GO:0005829">
    <property type="term" value="C:cytosol"/>
    <property type="evidence" value="ECO:0007669"/>
    <property type="project" value="TreeGrafter"/>
</dbReference>
<dbReference type="GO" id="GO:0003743">
    <property type="term" value="F:translation initiation factor activity"/>
    <property type="evidence" value="ECO:0007669"/>
    <property type="project" value="UniProtKB-UniRule"/>
</dbReference>
<dbReference type="Pfam" id="PF00707">
    <property type="entry name" value="IF3_C"/>
    <property type="match status" value="1"/>
</dbReference>
<dbReference type="Pfam" id="PF05198">
    <property type="entry name" value="IF3_N"/>
    <property type="match status" value="1"/>
</dbReference>
<evidence type="ECO:0000256" key="5">
    <source>
        <dbReference type="NCBIfam" id="TIGR00168"/>
    </source>
</evidence>
<feature type="domain" description="Translation initiation factor 3 C-terminal" evidence="8">
    <location>
        <begin position="101"/>
        <end position="186"/>
    </location>
</feature>
<feature type="region of interest" description="Disordered" evidence="7">
    <location>
        <begin position="1"/>
        <end position="26"/>
    </location>
</feature>
<dbReference type="Proteomes" id="UP000264071">
    <property type="component" value="Unassembled WGS sequence"/>
</dbReference>
<dbReference type="HAMAP" id="MF_00080">
    <property type="entry name" value="IF_3"/>
    <property type="match status" value="1"/>
</dbReference>
<comment type="similarity">
    <text evidence="1 4 6">Belongs to the IF-3 family.</text>
</comment>
<dbReference type="SUPFAM" id="SSF55200">
    <property type="entry name" value="Translation initiation factor IF3, C-terminal domain"/>
    <property type="match status" value="1"/>
</dbReference>
<dbReference type="GO" id="GO:0032790">
    <property type="term" value="P:ribosome disassembly"/>
    <property type="evidence" value="ECO:0007669"/>
    <property type="project" value="TreeGrafter"/>
</dbReference>
<keyword evidence="4" id="KW-0963">Cytoplasm</keyword>
<proteinExistence type="inferred from homology"/>
<feature type="compositionally biased region" description="Polar residues" evidence="7">
    <location>
        <begin position="1"/>
        <end position="17"/>
    </location>
</feature>
<accession>A0A3D4V8P2</accession>
<dbReference type="EMBL" id="DPIY01000007">
    <property type="protein sequence ID" value="HCT57194.1"/>
    <property type="molecule type" value="Genomic_DNA"/>
</dbReference>
<evidence type="ECO:0000313" key="10">
    <source>
        <dbReference type="EMBL" id="HCT57194.1"/>
    </source>
</evidence>
<dbReference type="InterPro" id="IPR019813">
    <property type="entry name" value="Translation_initiation_fac3_CS"/>
</dbReference>
<evidence type="ECO:0000256" key="7">
    <source>
        <dbReference type="SAM" id="MobiDB-lite"/>
    </source>
</evidence>
<dbReference type="OMA" id="KCTVIFR"/>
<evidence type="ECO:0000256" key="1">
    <source>
        <dbReference type="ARBA" id="ARBA00005439"/>
    </source>
</evidence>
<dbReference type="InterPro" id="IPR019815">
    <property type="entry name" value="Translation_initiation_fac_3_C"/>
</dbReference>
<dbReference type="InterPro" id="IPR001288">
    <property type="entry name" value="Translation_initiation_fac_3"/>
</dbReference>
<keyword evidence="3 4" id="KW-0648">Protein biosynthesis</keyword>
<evidence type="ECO:0000256" key="4">
    <source>
        <dbReference type="HAMAP-Rule" id="MF_00080"/>
    </source>
</evidence>
<dbReference type="InterPro" id="IPR036788">
    <property type="entry name" value="T_IF-3_C_sf"/>
</dbReference>
<dbReference type="InterPro" id="IPR019814">
    <property type="entry name" value="Translation_initiation_fac_3_N"/>
</dbReference>
<comment type="caution">
    <text evidence="10">The sequence shown here is derived from an EMBL/GenBank/DDBJ whole genome shotgun (WGS) entry which is preliminary data.</text>
</comment>
<dbReference type="SUPFAM" id="SSF54364">
    <property type="entry name" value="Translation initiation factor IF3, N-terminal domain"/>
    <property type="match status" value="1"/>
</dbReference>
<comment type="function">
    <text evidence="4 6">IF-3 binds to the 30S ribosomal subunit and shifts the equilibrium between 70S ribosomes and their 50S and 30S subunits in favor of the free subunits, thus enhancing the availability of 30S subunits on which protein synthesis initiation begins.</text>
</comment>
<evidence type="ECO:0000256" key="6">
    <source>
        <dbReference type="RuleBase" id="RU000646"/>
    </source>
</evidence>
<dbReference type="PANTHER" id="PTHR10938:SF0">
    <property type="entry name" value="TRANSLATION INITIATION FACTOR IF-3, MITOCHONDRIAL"/>
    <property type="match status" value="1"/>
</dbReference>
<comment type="subunit">
    <text evidence="4 6">Monomer.</text>
</comment>
<comment type="subcellular location">
    <subcellularLocation>
        <location evidence="4 6">Cytoplasm</location>
    </subcellularLocation>
</comment>
<dbReference type="GO" id="GO:0043022">
    <property type="term" value="F:ribosome binding"/>
    <property type="evidence" value="ECO:0007669"/>
    <property type="project" value="UniProtKB-ARBA"/>
</dbReference>